<dbReference type="KEGG" id="ntp:CRH09_08910"/>
<dbReference type="Proteomes" id="UP000221961">
    <property type="component" value="Chromosome"/>
</dbReference>
<comment type="pathway">
    <text evidence="1">Antibiotic biosynthesis.</text>
</comment>
<sequence>MSEQVSKNITQLPVIDVSAFGAEGSSDRERDEVAEQLDASLREIGFFFLTGHGVRAATREAMFAATREFFALPLERKEAIAISRSPIHRGYVGLASETLDSANPVAGDLKEFLDTAGEQGPDHPEVVAGTPLFGPNQFPDLPGFRAAWERYRSEGIAAIERVQRAMARALGLPDEYLLELPGGETMYYMRNAHYPPQHTHPPTEGQLGCGAHTDYGAVTLLVEEGSGGLQVMRRDGEWIDVAIPSDLFVVNLGDMIPILTNGRWVSNPHRVISPPDRHRYSVGLFAVPPFHANIACLPKFLGPGETPRYKPQIAGEYLLSRFDATHSYRNPRLASRVE</sequence>
<dbReference type="PROSITE" id="PS51471">
    <property type="entry name" value="FE2OG_OXY"/>
    <property type="match status" value="1"/>
</dbReference>
<feature type="domain" description="Fe2OG dioxygenase" evidence="8">
    <location>
        <begin position="185"/>
        <end position="288"/>
    </location>
</feature>
<evidence type="ECO:0000259" key="8">
    <source>
        <dbReference type="PROSITE" id="PS51471"/>
    </source>
</evidence>
<evidence type="ECO:0000256" key="1">
    <source>
        <dbReference type="ARBA" id="ARBA00004792"/>
    </source>
</evidence>
<reference evidence="9 10" key="1">
    <citation type="submission" date="2017-10" db="EMBL/GenBank/DDBJ databases">
        <title>Comparative genomics between pathogenic Norcardia.</title>
        <authorList>
            <person name="Zeng L."/>
        </authorList>
    </citation>
    <scope>NUCLEOTIDE SEQUENCE [LARGE SCALE GENOMIC DNA]</scope>
    <source>
        <strain evidence="9 10">NC_YFY_NT001</strain>
    </source>
</reference>
<dbReference type="EMBL" id="CP023778">
    <property type="protein sequence ID" value="ATL66306.1"/>
    <property type="molecule type" value="Genomic_DNA"/>
</dbReference>
<dbReference type="Pfam" id="PF14226">
    <property type="entry name" value="DIOX_N"/>
    <property type="match status" value="1"/>
</dbReference>
<dbReference type="AlphaFoldDB" id="A0A291RFF1"/>
<dbReference type="PANTHER" id="PTHR10209">
    <property type="entry name" value="OXIDOREDUCTASE, 2OG-FE II OXYGENASE FAMILY PROTEIN"/>
    <property type="match status" value="1"/>
</dbReference>
<dbReference type="GO" id="GO:0016491">
    <property type="term" value="F:oxidoreductase activity"/>
    <property type="evidence" value="ECO:0007669"/>
    <property type="project" value="UniProtKB-KW"/>
</dbReference>
<dbReference type="SUPFAM" id="SSF51197">
    <property type="entry name" value="Clavaminate synthase-like"/>
    <property type="match status" value="1"/>
</dbReference>
<proteinExistence type="inferred from homology"/>
<dbReference type="GO" id="GO:0046872">
    <property type="term" value="F:metal ion binding"/>
    <property type="evidence" value="ECO:0007669"/>
    <property type="project" value="UniProtKB-KW"/>
</dbReference>
<dbReference type="InterPro" id="IPR026992">
    <property type="entry name" value="DIOX_N"/>
</dbReference>
<dbReference type="RefSeq" id="WP_098693507.1">
    <property type="nucleotide sequence ID" value="NZ_CP023778.1"/>
</dbReference>
<dbReference type="GeneID" id="88357526"/>
<name>A0A291RFF1_9NOCA</name>
<evidence type="ECO:0000256" key="2">
    <source>
        <dbReference type="ARBA" id="ARBA00008056"/>
    </source>
</evidence>
<comment type="similarity">
    <text evidence="2 7">Belongs to the iron/ascorbate-dependent oxidoreductase family.</text>
</comment>
<dbReference type="GO" id="GO:0017000">
    <property type="term" value="P:antibiotic biosynthetic process"/>
    <property type="evidence" value="ECO:0007669"/>
    <property type="project" value="UniProtKB-KW"/>
</dbReference>
<accession>A0A291RFF1</accession>
<evidence type="ECO:0000256" key="6">
    <source>
        <dbReference type="ARBA" id="ARBA00023194"/>
    </source>
</evidence>
<protein>
    <submittedName>
        <fullName evidence="9">2OG-Fe(II) oxygenase</fullName>
    </submittedName>
</protein>
<dbReference type="InterPro" id="IPR044861">
    <property type="entry name" value="IPNS-like_FE2OG_OXY"/>
</dbReference>
<organism evidence="9 10">
    <name type="scientific">Nocardia terpenica</name>
    <dbReference type="NCBI Taxonomy" id="455432"/>
    <lineage>
        <taxon>Bacteria</taxon>
        <taxon>Bacillati</taxon>
        <taxon>Actinomycetota</taxon>
        <taxon>Actinomycetes</taxon>
        <taxon>Mycobacteriales</taxon>
        <taxon>Nocardiaceae</taxon>
        <taxon>Nocardia</taxon>
    </lineage>
</organism>
<dbReference type="Pfam" id="PF03171">
    <property type="entry name" value="2OG-FeII_Oxy"/>
    <property type="match status" value="1"/>
</dbReference>
<evidence type="ECO:0000256" key="3">
    <source>
        <dbReference type="ARBA" id="ARBA00022723"/>
    </source>
</evidence>
<dbReference type="PANTHER" id="PTHR10209:SF881">
    <property type="entry name" value="FI07970P-RELATED"/>
    <property type="match status" value="1"/>
</dbReference>
<dbReference type="InterPro" id="IPR005123">
    <property type="entry name" value="Oxoglu/Fe-dep_dioxygenase_dom"/>
</dbReference>
<evidence type="ECO:0000256" key="5">
    <source>
        <dbReference type="ARBA" id="ARBA00023004"/>
    </source>
</evidence>
<keyword evidence="3 7" id="KW-0479">Metal-binding</keyword>
<evidence type="ECO:0000313" key="9">
    <source>
        <dbReference type="EMBL" id="ATL66306.1"/>
    </source>
</evidence>
<keyword evidence="4 7" id="KW-0560">Oxidoreductase</keyword>
<dbReference type="InterPro" id="IPR027443">
    <property type="entry name" value="IPNS-like_sf"/>
</dbReference>
<evidence type="ECO:0000256" key="4">
    <source>
        <dbReference type="ARBA" id="ARBA00023002"/>
    </source>
</evidence>
<dbReference type="Gene3D" id="2.60.120.330">
    <property type="entry name" value="B-lactam Antibiotic, Isopenicillin N Synthase, Chain"/>
    <property type="match status" value="1"/>
</dbReference>
<keyword evidence="6" id="KW-0045">Antibiotic biosynthesis</keyword>
<gene>
    <name evidence="9" type="ORF">CRH09_08910</name>
</gene>
<evidence type="ECO:0000256" key="7">
    <source>
        <dbReference type="RuleBase" id="RU003682"/>
    </source>
</evidence>
<keyword evidence="5 7" id="KW-0408">Iron</keyword>
<evidence type="ECO:0000313" key="10">
    <source>
        <dbReference type="Proteomes" id="UP000221961"/>
    </source>
</evidence>